<feature type="compositionally biased region" description="Low complexity" evidence="9">
    <location>
        <begin position="283"/>
        <end position="296"/>
    </location>
</feature>
<dbReference type="GO" id="GO:0003682">
    <property type="term" value="F:chromatin binding"/>
    <property type="evidence" value="ECO:0007669"/>
    <property type="project" value="TreeGrafter"/>
</dbReference>
<evidence type="ECO:0000313" key="13">
    <source>
        <dbReference type="Proteomes" id="UP000823561"/>
    </source>
</evidence>
<evidence type="ECO:0000256" key="9">
    <source>
        <dbReference type="SAM" id="MobiDB-lite"/>
    </source>
</evidence>
<dbReference type="AlphaFoldDB" id="A0AAV6G0R5"/>
<feature type="compositionally biased region" description="Low complexity" evidence="9">
    <location>
        <begin position="430"/>
        <end position="448"/>
    </location>
</feature>
<feature type="compositionally biased region" description="Polar residues" evidence="9">
    <location>
        <begin position="377"/>
        <end position="394"/>
    </location>
</feature>
<feature type="region of interest" description="Disordered" evidence="9">
    <location>
        <begin position="1"/>
        <end position="100"/>
    </location>
</feature>
<feature type="region of interest" description="Disordered" evidence="9">
    <location>
        <begin position="145"/>
        <end position="231"/>
    </location>
</feature>
<evidence type="ECO:0000259" key="10">
    <source>
        <dbReference type="PROSITE" id="PS50105"/>
    </source>
</evidence>
<accession>A0AAV6G0R5</accession>
<sequence>MISLIDFGQTPVTRPTKEMDREPNRQSETEKRESPAQSPTVNPSNQPKASNPPNQANGNSFSIQTKINKPPSQTNGNNLLKQPTGKILPSQANGNQSSASVHTTITTFHTTPTLTDQKVVQVIHQPSRQPRGSAAQLLHQMYTVQQQQKQQQHGSLHAAAQQQQHQQQQLQQQKRQSHLPAAQQVRLFGDKMPSLSSPTSEGSPVSSPQQSPKPVTSPSSPGSTHMVRASQSPIPVTANQRIAPHALLLGKSACTSPAQMLLRAQMLQSLTLRPPPPGTLTIPPNLPLKASATIPPSAAPRPRAPIAPLRLSQTPTGLGREASKVGDGCPTSPQAGAKTPPVRHLTVPPPSLYSPVQSHALAKHKASSPGSLKRSHSQTSQQPASLQNHTSPSSPQGPTPKKPLPVLYRCPSAPGMSTQATSSFLPSSPSVTTERSQTTTTTNATSPTLALPLGSTTPTSERSLLASKQLLKIALSSASVQMASNPSKMAAITTSRDYIQSKPLSPMFSRPIKLDCQGHSPQRSLGQPLNQLSPVSTQISPVPTTTPKIPSPLPSPQRPCPPSPILPPGLLPSGAQKHPKSPVALHHPTAPTERLPKEQKKVTEVEGRRTDPVVERLMPLAQPLKTTILVKPPTLTTNSQTLNATPAGKALDFTLSEPPCSGESQGKAPIKNIQKSPQPPTASPPALPVHPGDHCEDVSTQSDNHSAVSSLSSDLSPTQPSVVPPLNDPLVPSASPSPLTPLLGQNPSPSPSSGSTTTPENQEKPEATKPVILTHLVDGFIIQEGLQPFPVIRSSLMVDQSGRKLESAMNGLKDPEPFHCMEPADNSSDTDADVGPHDNGYEDGQRVMVQCEFCRRETPSPSFVRSKRFCSSSCARRFSHNKRFRPARRSGSQDGQHSPGLKPTESTYEAQPGATEQWRVQPPRGDEEEAAAPMKTRLRRHTELERERETRDASEEARSEPCSPQDPAASPDQSSRPRPAEWTVDQVWEFISALPGCQEIAESFRAQEIDGQALLLLTEDHLMTAMNVKLGPALKICARINSLKEH</sequence>
<keyword evidence="13" id="KW-1185">Reference proteome</keyword>
<dbReference type="InterPro" id="IPR050548">
    <property type="entry name" value="PcG_chromatin_remod_factors"/>
</dbReference>
<gene>
    <name evidence="12" type="ORF">AALO_G00213600</name>
</gene>
<dbReference type="SMART" id="SM00454">
    <property type="entry name" value="SAM"/>
    <property type="match status" value="1"/>
</dbReference>
<evidence type="ECO:0008006" key="14">
    <source>
        <dbReference type="Google" id="ProtNLM"/>
    </source>
</evidence>
<evidence type="ECO:0000256" key="5">
    <source>
        <dbReference type="ARBA" id="ARBA00022833"/>
    </source>
</evidence>
<keyword evidence="7" id="KW-0539">Nucleus</keyword>
<keyword evidence="5" id="KW-0862">Zinc</keyword>
<dbReference type="Proteomes" id="UP000823561">
    <property type="component" value="Chromosome 16"/>
</dbReference>
<evidence type="ECO:0000256" key="3">
    <source>
        <dbReference type="ARBA" id="ARBA00022723"/>
    </source>
</evidence>
<dbReference type="GO" id="GO:0035102">
    <property type="term" value="C:PRC1 complex"/>
    <property type="evidence" value="ECO:0007669"/>
    <property type="project" value="TreeGrafter"/>
</dbReference>
<feature type="compositionally biased region" description="Basic and acidic residues" evidence="9">
    <location>
        <begin position="941"/>
        <end position="959"/>
    </location>
</feature>
<evidence type="ECO:0000256" key="6">
    <source>
        <dbReference type="ARBA" id="ARBA00023125"/>
    </source>
</evidence>
<feature type="region of interest" description="Disordered" evidence="9">
    <location>
        <begin position="516"/>
        <end position="607"/>
    </location>
</feature>
<feature type="compositionally biased region" description="Basic and acidic residues" evidence="9">
    <location>
        <begin position="15"/>
        <end position="34"/>
    </location>
</feature>
<dbReference type="GO" id="GO:0008270">
    <property type="term" value="F:zinc ion binding"/>
    <property type="evidence" value="ECO:0007669"/>
    <property type="project" value="UniProtKB-KW"/>
</dbReference>
<feature type="compositionally biased region" description="Polar residues" evidence="9">
    <location>
        <begin position="90"/>
        <end position="100"/>
    </location>
</feature>
<feature type="compositionally biased region" description="Pro residues" evidence="9">
    <location>
        <begin position="677"/>
        <end position="688"/>
    </location>
</feature>
<evidence type="ECO:0000256" key="1">
    <source>
        <dbReference type="ARBA" id="ARBA00004123"/>
    </source>
</evidence>
<feature type="compositionally biased region" description="Basic and acidic residues" evidence="9">
    <location>
        <begin position="594"/>
        <end position="607"/>
    </location>
</feature>
<reference evidence="12" key="1">
    <citation type="submission" date="2020-10" db="EMBL/GenBank/DDBJ databases">
        <title>Chromosome-scale genome assembly of the Allis shad, Alosa alosa.</title>
        <authorList>
            <person name="Margot Z."/>
            <person name="Christophe K."/>
            <person name="Cabau C."/>
            <person name="Louis A."/>
            <person name="Berthelot C."/>
            <person name="Parey E."/>
            <person name="Roest Crollius H."/>
            <person name="Montfort J."/>
            <person name="Robinson-Rechavi M."/>
            <person name="Bucao C."/>
            <person name="Bouchez O."/>
            <person name="Gislard M."/>
            <person name="Lluch J."/>
            <person name="Milhes M."/>
            <person name="Lampietro C."/>
            <person name="Lopez Roques C."/>
            <person name="Donnadieu C."/>
            <person name="Braasch I."/>
            <person name="Desvignes T."/>
            <person name="Postlethwait J."/>
            <person name="Bobe J."/>
            <person name="Guiguen Y."/>
        </authorList>
    </citation>
    <scope>NUCLEOTIDE SEQUENCE</scope>
    <source>
        <strain evidence="12">M-15738</strain>
        <tissue evidence="12">Blood</tissue>
    </source>
</reference>
<dbReference type="PROSITE" id="PS50105">
    <property type="entry name" value="SAM_DOMAIN"/>
    <property type="match status" value="1"/>
</dbReference>
<dbReference type="CDD" id="cd09577">
    <property type="entry name" value="SAM_Ph1_2_3"/>
    <property type="match status" value="1"/>
</dbReference>
<name>A0AAV6G0R5_9TELE</name>
<evidence type="ECO:0000256" key="4">
    <source>
        <dbReference type="ARBA" id="ARBA00022771"/>
    </source>
</evidence>
<comment type="subcellular location">
    <subcellularLocation>
        <location evidence="1">Nucleus</location>
    </subcellularLocation>
</comment>
<dbReference type="Gene3D" id="1.10.150.50">
    <property type="entry name" value="Transcription Factor, Ets-1"/>
    <property type="match status" value="1"/>
</dbReference>
<feature type="region of interest" description="Disordered" evidence="9">
    <location>
        <begin position="653"/>
        <end position="766"/>
    </location>
</feature>
<feature type="region of interest" description="Disordered" evidence="9">
    <location>
        <begin position="283"/>
        <end position="459"/>
    </location>
</feature>
<dbReference type="GO" id="GO:0045892">
    <property type="term" value="P:negative regulation of DNA-templated transcription"/>
    <property type="evidence" value="ECO:0007669"/>
    <property type="project" value="TreeGrafter"/>
</dbReference>
<dbReference type="GO" id="GO:0042393">
    <property type="term" value="F:histone binding"/>
    <property type="evidence" value="ECO:0007669"/>
    <property type="project" value="TreeGrafter"/>
</dbReference>
<evidence type="ECO:0000259" key="11">
    <source>
        <dbReference type="PROSITE" id="PS51024"/>
    </source>
</evidence>
<feature type="compositionally biased region" description="Low complexity" evidence="9">
    <location>
        <begin position="145"/>
        <end position="173"/>
    </location>
</feature>
<feature type="compositionally biased region" description="Low complexity" evidence="9">
    <location>
        <begin position="193"/>
        <end position="224"/>
    </location>
</feature>
<feature type="region of interest" description="Disordered" evidence="9">
    <location>
        <begin position="881"/>
        <end position="980"/>
    </location>
</feature>
<dbReference type="SUPFAM" id="SSF47769">
    <property type="entry name" value="SAM/Pointed domain"/>
    <property type="match status" value="1"/>
</dbReference>
<evidence type="ECO:0000256" key="7">
    <source>
        <dbReference type="ARBA" id="ARBA00023242"/>
    </source>
</evidence>
<proteinExistence type="predicted"/>
<feature type="compositionally biased region" description="Polar residues" evidence="9">
    <location>
        <begin position="35"/>
        <end position="81"/>
    </location>
</feature>
<feature type="compositionally biased region" description="Polar residues" evidence="9">
    <location>
        <begin position="415"/>
        <end position="429"/>
    </location>
</feature>
<evidence type="ECO:0000256" key="8">
    <source>
        <dbReference type="PROSITE-ProRule" id="PRU00367"/>
    </source>
</evidence>
<comment type="caution">
    <text evidence="12">The sequence shown here is derived from an EMBL/GenBank/DDBJ whole genome shotgun (WGS) entry which is preliminary data.</text>
</comment>
<dbReference type="Gene3D" id="3.30.60.160">
    <property type="match status" value="1"/>
</dbReference>
<dbReference type="InterPro" id="IPR013761">
    <property type="entry name" value="SAM/pointed_sf"/>
</dbReference>
<feature type="compositionally biased region" description="Pro residues" evidence="9">
    <location>
        <begin position="549"/>
        <end position="570"/>
    </location>
</feature>
<protein>
    <recommendedName>
        <fullName evidence="14">Polyhomeotic-like protein 3</fullName>
    </recommendedName>
</protein>
<keyword evidence="4 8" id="KW-0863">Zinc-finger</keyword>
<dbReference type="Pfam" id="PF00536">
    <property type="entry name" value="SAM_1"/>
    <property type="match status" value="1"/>
</dbReference>
<feature type="compositionally biased region" description="Low complexity" evidence="9">
    <location>
        <begin position="729"/>
        <end position="743"/>
    </location>
</feature>
<dbReference type="FunFam" id="1.10.150.50:FF:000011">
    <property type="entry name" value="Polyhomeotic-like protein 2 isoform 1"/>
    <property type="match status" value="1"/>
</dbReference>
<dbReference type="InterPro" id="IPR038603">
    <property type="entry name" value="Znf_FCS_sf"/>
</dbReference>
<keyword evidence="2" id="KW-0217">Developmental protein</keyword>
<dbReference type="InterPro" id="IPR001660">
    <property type="entry name" value="SAM"/>
</dbReference>
<dbReference type="PANTHER" id="PTHR12247">
    <property type="entry name" value="POLYCOMB GROUP PROTEIN"/>
    <property type="match status" value="1"/>
</dbReference>
<organism evidence="12 13">
    <name type="scientific">Alosa alosa</name>
    <name type="common">allis shad</name>
    <dbReference type="NCBI Taxonomy" id="278164"/>
    <lineage>
        <taxon>Eukaryota</taxon>
        <taxon>Metazoa</taxon>
        <taxon>Chordata</taxon>
        <taxon>Craniata</taxon>
        <taxon>Vertebrata</taxon>
        <taxon>Euteleostomi</taxon>
        <taxon>Actinopterygii</taxon>
        <taxon>Neopterygii</taxon>
        <taxon>Teleostei</taxon>
        <taxon>Clupei</taxon>
        <taxon>Clupeiformes</taxon>
        <taxon>Clupeoidei</taxon>
        <taxon>Clupeidae</taxon>
        <taxon>Alosa</taxon>
    </lineage>
</organism>
<feature type="compositionally biased region" description="Low complexity" evidence="9">
    <location>
        <begin position="702"/>
        <end position="721"/>
    </location>
</feature>
<feature type="compositionally biased region" description="Polar residues" evidence="9">
    <location>
        <begin position="519"/>
        <end position="542"/>
    </location>
</feature>
<dbReference type="GO" id="GO:0003677">
    <property type="term" value="F:DNA binding"/>
    <property type="evidence" value="ECO:0007669"/>
    <property type="project" value="UniProtKB-KW"/>
</dbReference>
<keyword evidence="6" id="KW-0238">DNA-binding</keyword>
<dbReference type="PROSITE" id="PS51024">
    <property type="entry name" value="ZF_FCS"/>
    <property type="match status" value="1"/>
</dbReference>
<evidence type="ECO:0000256" key="2">
    <source>
        <dbReference type="ARBA" id="ARBA00022473"/>
    </source>
</evidence>
<dbReference type="InterPro" id="IPR012313">
    <property type="entry name" value="Znf_FCS"/>
</dbReference>
<dbReference type="EMBL" id="JADWDJ010000016">
    <property type="protein sequence ID" value="KAG5268530.1"/>
    <property type="molecule type" value="Genomic_DNA"/>
</dbReference>
<evidence type="ECO:0000313" key="12">
    <source>
        <dbReference type="EMBL" id="KAG5268530.1"/>
    </source>
</evidence>
<feature type="domain" description="SAM" evidence="10">
    <location>
        <begin position="982"/>
        <end position="1046"/>
    </location>
</feature>
<feature type="domain" description="FCS-type" evidence="11">
    <location>
        <begin position="842"/>
        <end position="876"/>
    </location>
</feature>
<dbReference type="PANTHER" id="PTHR12247:SF88">
    <property type="entry name" value="POLYHOMEOTIC-LIKE PROTEIN 3"/>
    <property type="match status" value="1"/>
</dbReference>
<keyword evidence="3" id="KW-0479">Metal-binding</keyword>